<dbReference type="Gene3D" id="2.30.30.90">
    <property type="match status" value="1"/>
</dbReference>
<evidence type="ECO:0000256" key="1">
    <source>
        <dbReference type="ARBA" id="ARBA00004496"/>
    </source>
</evidence>
<comment type="similarity">
    <text evidence="2">Belongs to the DtxR/MntR family.</text>
</comment>
<feature type="domain" description="HTH dtxR-type" evidence="8">
    <location>
        <begin position="1"/>
        <end position="65"/>
    </location>
</feature>
<dbReference type="SUPFAM" id="SSF50037">
    <property type="entry name" value="C-terminal domain of transcriptional repressors"/>
    <property type="match status" value="1"/>
</dbReference>
<dbReference type="InterPro" id="IPR007167">
    <property type="entry name" value="Fe-transptr_FeoA-like"/>
</dbReference>
<dbReference type="InterPro" id="IPR022689">
    <property type="entry name" value="Iron_dep_repressor"/>
</dbReference>
<dbReference type="PANTHER" id="PTHR33238">
    <property type="entry name" value="IRON (METAL) DEPENDENT REPRESSOR, DTXR FAMILY"/>
    <property type="match status" value="1"/>
</dbReference>
<proteinExistence type="inferred from homology"/>
<dbReference type="InterPro" id="IPR038157">
    <property type="entry name" value="FeoA_core_dom"/>
</dbReference>
<evidence type="ECO:0000256" key="6">
    <source>
        <dbReference type="ARBA" id="ARBA00023125"/>
    </source>
</evidence>
<dbReference type="SMART" id="SM00529">
    <property type="entry name" value="HTH_DTXR"/>
    <property type="match status" value="1"/>
</dbReference>
<sequence length="231" mass="25491">MSDLIDTTEMYLRTILELEEEGIVPLRARIAERLRHSGPTVSQTVARMERDGLVVVSGDRHLQLTAAGRKRAVEVMRKHRLAERLLSDVIGLDWAYVHDEACRWEHVMSERVERRLYELLGRPSESPYGNPIPGLEELGGEAAEGFGEGMMTLVEAMGEYAPGSRVVVCRLAEPIQVDPELLAQLDEGGIRPGVKVSLERVGDYISVRVPSVDGALELPSEVAAHVFVSVG</sequence>
<dbReference type="InterPro" id="IPR050536">
    <property type="entry name" value="DtxR_MntR_Metal-Reg"/>
</dbReference>
<evidence type="ECO:0000256" key="4">
    <source>
        <dbReference type="ARBA" id="ARBA00023004"/>
    </source>
</evidence>
<dbReference type="PANTHER" id="PTHR33238:SF10">
    <property type="entry name" value="IRON-DEPENDENT REPRESSOR IDER"/>
    <property type="match status" value="1"/>
</dbReference>
<keyword evidence="10" id="KW-1185">Reference proteome</keyword>
<dbReference type="PROSITE" id="PS50944">
    <property type="entry name" value="HTH_DTXR"/>
    <property type="match status" value="1"/>
</dbReference>
<dbReference type="Pfam" id="PF04023">
    <property type="entry name" value="FeoA"/>
    <property type="match status" value="1"/>
</dbReference>
<keyword evidence="4" id="KW-0408">Iron</keyword>
<keyword evidence="5" id="KW-0805">Transcription regulation</keyword>
<keyword evidence="7" id="KW-0804">Transcription</keyword>
<dbReference type="Proteomes" id="UP000639051">
    <property type="component" value="Unassembled WGS sequence"/>
</dbReference>
<dbReference type="InterPro" id="IPR008988">
    <property type="entry name" value="Transcriptional_repressor_C"/>
</dbReference>
<evidence type="ECO:0000256" key="3">
    <source>
        <dbReference type="ARBA" id="ARBA00011738"/>
    </source>
</evidence>
<dbReference type="RefSeq" id="WP_189694257.1">
    <property type="nucleotide sequence ID" value="NZ_BNCM01000009.1"/>
</dbReference>
<dbReference type="InterPro" id="IPR001367">
    <property type="entry name" value="Fe_dep_repressor"/>
</dbReference>
<dbReference type="InterPro" id="IPR022687">
    <property type="entry name" value="HTH_DTXR"/>
</dbReference>
<dbReference type="Pfam" id="PF02742">
    <property type="entry name" value="Fe_dep_repr_C"/>
    <property type="match status" value="1"/>
</dbReference>
<dbReference type="InterPro" id="IPR036421">
    <property type="entry name" value="Fe_dep_repressor_sf"/>
</dbReference>
<dbReference type="Gene3D" id="1.10.10.10">
    <property type="entry name" value="Winged helix-like DNA-binding domain superfamily/Winged helix DNA-binding domain"/>
    <property type="match status" value="1"/>
</dbReference>
<organism evidence="9 10">
    <name type="scientific">Sinomonas cellulolyticus</name>
    <dbReference type="NCBI Taxonomy" id="2801916"/>
    <lineage>
        <taxon>Bacteria</taxon>
        <taxon>Bacillati</taxon>
        <taxon>Actinomycetota</taxon>
        <taxon>Actinomycetes</taxon>
        <taxon>Micrococcales</taxon>
        <taxon>Micrococcaceae</taxon>
        <taxon>Sinomonas</taxon>
    </lineage>
</organism>
<comment type="subcellular location">
    <subcellularLocation>
        <location evidence="1">Cytoplasm</location>
    </subcellularLocation>
</comment>
<name>A0ABS1K028_9MICC</name>
<dbReference type="SMART" id="SM00899">
    <property type="entry name" value="FeoA"/>
    <property type="match status" value="1"/>
</dbReference>
<gene>
    <name evidence="9" type="ORF">JJE72_05730</name>
</gene>
<dbReference type="EMBL" id="JAERRC010000015">
    <property type="protein sequence ID" value="MBL0705006.1"/>
    <property type="molecule type" value="Genomic_DNA"/>
</dbReference>
<dbReference type="SUPFAM" id="SSF47979">
    <property type="entry name" value="Iron-dependent repressor protein, dimerization domain"/>
    <property type="match status" value="1"/>
</dbReference>
<evidence type="ECO:0000313" key="10">
    <source>
        <dbReference type="Proteomes" id="UP000639051"/>
    </source>
</evidence>
<comment type="caution">
    <text evidence="9">The sequence shown here is derived from an EMBL/GenBank/DDBJ whole genome shotgun (WGS) entry which is preliminary data.</text>
</comment>
<comment type="subunit">
    <text evidence="3">Homodimer.</text>
</comment>
<evidence type="ECO:0000259" key="8">
    <source>
        <dbReference type="PROSITE" id="PS50944"/>
    </source>
</evidence>
<protein>
    <submittedName>
        <fullName evidence="9">Metal-dependent transcriptional regulator</fullName>
    </submittedName>
</protein>
<reference evidence="9 10" key="1">
    <citation type="submission" date="2021-01" db="EMBL/GenBank/DDBJ databases">
        <title>Genome public.</title>
        <authorList>
            <person name="Liu C."/>
            <person name="Sun Q."/>
        </authorList>
    </citation>
    <scope>NUCLEOTIDE SEQUENCE [LARGE SCALE GENOMIC DNA]</scope>
    <source>
        <strain evidence="9 10">JC656</strain>
    </source>
</reference>
<evidence type="ECO:0000313" key="9">
    <source>
        <dbReference type="EMBL" id="MBL0705006.1"/>
    </source>
</evidence>
<accession>A0ABS1K028</accession>
<keyword evidence="6" id="KW-0238">DNA-binding</keyword>
<dbReference type="Gene3D" id="1.10.60.10">
    <property type="entry name" value="Iron dependent repressor, metal binding and dimerisation domain"/>
    <property type="match status" value="1"/>
</dbReference>
<evidence type="ECO:0000256" key="7">
    <source>
        <dbReference type="ARBA" id="ARBA00023163"/>
    </source>
</evidence>
<dbReference type="InterPro" id="IPR036390">
    <property type="entry name" value="WH_DNA-bd_sf"/>
</dbReference>
<dbReference type="Pfam" id="PF01325">
    <property type="entry name" value="Fe_dep_repress"/>
    <property type="match status" value="1"/>
</dbReference>
<dbReference type="InterPro" id="IPR036388">
    <property type="entry name" value="WH-like_DNA-bd_sf"/>
</dbReference>
<evidence type="ECO:0000256" key="5">
    <source>
        <dbReference type="ARBA" id="ARBA00023015"/>
    </source>
</evidence>
<dbReference type="SUPFAM" id="SSF46785">
    <property type="entry name" value="Winged helix' DNA-binding domain"/>
    <property type="match status" value="1"/>
</dbReference>
<evidence type="ECO:0000256" key="2">
    <source>
        <dbReference type="ARBA" id="ARBA00007871"/>
    </source>
</evidence>